<dbReference type="InterPro" id="IPR051718">
    <property type="entry name" value="ARF_GTPase-activating"/>
</dbReference>
<evidence type="ECO:0000259" key="3">
    <source>
        <dbReference type="SMART" id="SM00105"/>
    </source>
</evidence>
<dbReference type="GO" id="GO:0005096">
    <property type="term" value="F:GTPase activator activity"/>
    <property type="evidence" value="ECO:0007669"/>
    <property type="project" value="InterPro"/>
</dbReference>
<feature type="compositionally biased region" description="Low complexity" evidence="1">
    <location>
        <begin position="194"/>
        <end position="204"/>
    </location>
</feature>
<keyword evidence="2" id="KW-0472">Membrane</keyword>
<feature type="region of interest" description="Disordered" evidence="1">
    <location>
        <begin position="145"/>
        <end position="210"/>
    </location>
</feature>
<organism evidence="4 5">
    <name type="scientific">Physocladia obscura</name>
    <dbReference type="NCBI Taxonomy" id="109957"/>
    <lineage>
        <taxon>Eukaryota</taxon>
        <taxon>Fungi</taxon>
        <taxon>Fungi incertae sedis</taxon>
        <taxon>Chytridiomycota</taxon>
        <taxon>Chytridiomycota incertae sedis</taxon>
        <taxon>Chytridiomycetes</taxon>
        <taxon>Chytridiales</taxon>
        <taxon>Chytriomycetaceae</taxon>
        <taxon>Physocladia</taxon>
    </lineage>
</organism>
<protein>
    <recommendedName>
        <fullName evidence="3">Arf-GAP domain-containing protein</fullName>
    </recommendedName>
</protein>
<proteinExistence type="predicted"/>
<reference evidence="4" key="1">
    <citation type="submission" date="2020-05" db="EMBL/GenBank/DDBJ databases">
        <title>Phylogenomic resolution of chytrid fungi.</title>
        <authorList>
            <person name="Stajich J.E."/>
            <person name="Amses K."/>
            <person name="Simmons R."/>
            <person name="Seto K."/>
            <person name="Myers J."/>
            <person name="Bonds A."/>
            <person name="Quandt C.A."/>
            <person name="Barry K."/>
            <person name="Liu P."/>
            <person name="Grigoriev I."/>
            <person name="Longcore J.E."/>
            <person name="James T.Y."/>
        </authorList>
    </citation>
    <scope>NUCLEOTIDE SEQUENCE</scope>
    <source>
        <strain evidence="4">JEL0513</strain>
    </source>
</reference>
<dbReference type="SUPFAM" id="SSF57863">
    <property type="entry name" value="ArfGap/RecO-like zinc finger"/>
    <property type="match status" value="1"/>
</dbReference>
<dbReference type="AlphaFoldDB" id="A0AAD5SW66"/>
<dbReference type="Gene3D" id="1.10.220.150">
    <property type="entry name" value="Arf GTPase activating protein"/>
    <property type="match status" value="1"/>
</dbReference>
<evidence type="ECO:0000256" key="1">
    <source>
        <dbReference type="SAM" id="MobiDB-lite"/>
    </source>
</evidence>
<keyword evidence="2" id="KW-0812">Transmembrane</keyword>
<dbReference type="InterPro" id="IPR001164">
    <property type="entry name" value="ArfGAP_dom"/>
</dbReference>
<dbReference type="InterPro" id="IPR037278">
    <property type="entry name" value="ARFGAP/RecO"/>
</dbReference>
<evidence type="ECO:0000313" key="4">
    <source>
        <dbReference type="EMBL" id="KAJ3113136.1"/>
    </source>
</evidence>
<name>A0AAD5SW66_9FUNG</name>
<dbReference type="PANTHER" id="PTHR45705">
    <property type="entry name" value="FI20236P1"/>
    <property type="match status" value="1"/>
</dbReference>
<keyword evidence="2" id="KW-1133">Transmembrane helix</keyword>
<dbReference type="SMART" id="SM00105">
    <property type="entry name" value="ArfGap"/>
    <property type="match status" value="1"/>
</dbReference>
<evidence type="ECO:0000256" key="2">
    <source>
        <dbReference type="SAM" id="Phobius"/>
    </source>
</evidence>
<dbReference type="Pfam" id="PF01412">
    <property type="entry name" value="ArfGap"/>
    <property type="match status" value="1"/>
</dbReference>
<dbReference type="Proteomes" id="UP001211907">
    <property type="component" value="Unassembled WGS sequence"/>
</dbReference>
<accession>A0AAD5SW66</accession>
<sequence>MSTRHERLNNKTLNEQHSRILKNLMQRADNRKCVDCRKKGRFFLLFTFLFILFFSYRDGNNPLFLILELGQTRDGPRGILAYLCASAALVKSADLDAWTPEQIANMVKWGNAKANAYWEASLPADFQGPPESGIDQWIRDKYEGKRFTAGGPIPDPDTIPFPDGILPASSTPSPAPSQTIPVPSFSKFPKDYQPEQIQPQQISSGKTSTSQDLLDIFQSPSVSASANATSIVQKQQADLKSNIMSLYSTPPVQQSTIPPAQFTIPQQQQQQQHQLAGLQFFSSSNIQSQPQFASFASFSTNATASPPAQATSGQHLGSSPLQPAFGSALLPGVAKPAIGGIPDFMGLGSSNSVNTFGKTVSTSDKDVWGEFQ</sequence>
<dbReference type="GO" id="GO:0005737">
    <property type="term" value="C:cytoplasm"/>
    <property type="evidence" value="ECO:0007669"/>
    <property type="project" value="TreeGrafter"/>
</dbReference>
<keyword evidence="5" id="KW-1185">Reference proteome</keyword>
<dbReference type="EMBL" id="JADGJH010001474">
    <property type="protein sequence ID" value="KAJ3113136.1"/>
    <property type="molecule type" value="Genomic_DNA"/>
</dbReference>
<evidence type="ECO:0000313" key="5">
    <source>
        <dbReference type="Proteomes" id="UP001211907"/>
    </source>
</evidence>
<gene>
    <name evidence="4" type="ORF">HK100_002085</name>
</gene>
<comment type="caution">
    <text evidence="4">The sequence shown here is derived from an EMBL/GenBank/DDBJ whole genome shotgun (WGS) entry which is preliminary data.</text>
</comment>
<feature type="domain" description="Arf-GAP" evidence="3">
    <location>
        <begin position="15"/>
        <end position="155"/>
    </location>
</feature>
<feature type="compositionally biased region" description="Low complexity" evidence="1">
    <location>
        <begin position="160"/>
        <end position="172"/>
    </location>
</feature>
<dbReference type="PANTHER" id="PTHR45705:SF1">
    <property type="entry name" value="FI20236P1"/>
    <property type="match status" value="1"/>
</dbReference>
<feature type="transmembrane region" description="Helical" evidence="2">
    <location>
        <begin position="40"/>
        <end position="56"/>
    </location>
</feature>
<dbReference type="InterPro" id="IPR038508">
    <property type="entry name" value="ArfGAP_dom_sf"/>
</dbReference>